<dbReference type="EMBL" id="ML976985">
    <property type="protein sequence ID" value="KAF1959082.1"/>
    <property type="molecule type" value="Genomic_DNA"/>
</dbReference>
<keyword evidence="3" id="KW-1185">Reference proteome</keyword>
<gene>
    <name evidence="2" type="ORF">CC80DRAFT_490059</name>
</gene>
<dbReference type="AlphaFoldDB" id="A0A6A5U5F0"/>
<sequence>MYERDAYQNPSQTNLETISPTRPPQLNRTVCGCQCRRGSPGEAEEGDPNEDEASTLVASNGSDAESSDELAEGATALANVEELQARIRMFLRDMEGNHHLPTVDGYALSFNHFVLLPDCDNAATSTETEPGSGVHSVTTPDERSVHCISPGPGLGTWATEDGPRIPFRYLFLARPLRLTP</sequence>
<feature type="region of interest" description="Disordered" evidence="1">
    <location>
        <begin position="124"/>
        <end position="143"/>
    </location>
</feature>
<feature type="compositionally biased region" description="Polar residues" evidence="1">
    <location>
        <begin position="124"/>
        <end position="139"/>
    </location>
</feature>
<dbReference type="OrthoDB" id="3761807at2759"/>
<feature type="region of interest" description="Disordered" evidence="1">
    <location>
        <begin position="1"/>
        <end position="70"/>
    </location>
</feature>
<evidence type="ECO:0000256" key="1">
    <source>
        <dbReference type="SAM" id="MobiDB-lite"/>
    </source>
</evidence>
<protein>
    <submittedName>
        <fullName evidence="2">Uncharacterized protein</fullName>
    </submittedName>
</protein>
<reference evidence="2" key="1">
    <citation type="journal article" date="2020" name="Stud. Mycol.">
        <title>101 Dothideomycetes genomes: a test case for predicting lifestyles and emergence of pathogens.</title>
        <authorList>
            <person name="Haridas S."/>
            <person name="Albert R."/>
            <person name="Binder M."/>
            <person name="Bloem J."/>
            <person name="Labutti K."/>
            <person name="Salamov A."/>
            <person name="Andreopoulos B."/>
            <person name="Baker S."/>
            <person name="Barry K."/>
            <person name="Bills G."/>
            <person name="Bluhm B."/>
            <person name="Cannon C."/>
            <person name="Castanera R."/>
            <person name="Culley D."/>
            <person name="Daum C."/>
            <person name="Ezra D."/>
            <person name="Gonzalez J."/>
            <person name="Henrissat B."/>
            <person name="Kuo A."/>
            <person name="Liang C."/>
            <person name="Lipzen A."/>
            <person name="Lutzoni F."/>
            <person name="Magnuson J."/>
            <person name="Mondo S."/>
            <person name="Nolan M."/>
            <person name="Ohm R."/>
            <person name="Pangilinan J."/>
            <person name="Park H.-J."/>
            <person name="Ramirez L."/>
            <person name="Alfaro M."/>
            <person name="Sun H."/>
            <person name="Tritt A."/>
            <person name="Yoshinaga Y."/>
            <person name="Zwiers L.-H."/>
            <person name="Turgeon B."/>
            <person name="Goodwin S."/>
            <person name="Spatafora J."/>
            <person name="Crous P."/>
            <person name="Grigoriev I."/>
        </authorList>
    </citation>
    <scope>NUCLEOTIDE SEQUENCE</scope>
    <source>
        <strain evidence="2">CBS 675.92</strain>
    </source>
</reference>
<organism evidence="2 3">
    <name type="scientific">Byssothecium circinans</name>
    <dbReference type="NCBI Taxonomy" id="147558"/>
    <lineage>
        <taxon>Eukaryota</taxon>
        <taxon>Fungi</taxon>
        <taxon>Dikarya</taxon>
        <taxon>Ascomycota</taxon>
        <taxon>Pezizomycotina</taxon>
        <taxon>Dothideomycetes</taxon>
        <taxon>Pleosporomycetidae</taxon>
        <taxon>Pleosporales</taxon>
        <taxon>Massarineae</taxon>
        <taxon>Massarinaceae</taxon>
        <taxon>Byssothecium</taxon>
    </lineage>
</organism>
<evidence type="ECO:0000313" key="2">
    <source>
        <dbReference type="EMBL" id="KAF1959082.1"/>
    </source>
</evidence>
<proteinExistence type="predicted"/>
<feature type="compositionally biased region" description="Polar residues" evidence="1">
    <location>
        <begin position="8"/>
        <end position="28"/>
    </location>
</feature>
<dbReference type="Proteomes" id="UP000800035">
    <property type="component" value="Unassembled WGS sequence"/>
</dbReference>
<feature type="compositionally biased region" description="Acidic residues" evidence="1">
    <location>
        <begin position="42"/>
        <end position="53"/>
    </location>
</feature>
<accession>A0A6A5U5F0</accession>
<name>A0A6A5U5F0_9PLEO</name>
<evidence type="ECO:0000313" key="3">
    <source>
        <dbReference type="Proteomes" id="UP000800035"/>
    </source>
</evidence>